<organism evidence="1 2">
    <name type="scientific">Flagellimonas marinaquae</name>
    <dbReference type="NCBI Taxonomy" id="254955"/>
    <lineage>
        <taxon>Bacteria</taxon>
        <taxon>Pseudomonadati</taxon>
        <taxon>Bacteroidota</taxon>
        <taxon>Flavobacteriia</taxon>
        <taxon>Flavobacteriales</taxon>
        <taxon>Flavobacteriaceae</taxon>
        <taxon>Flagellimonas</taxon>
    </lineage>
</organism>
<gene>
    <name evidence="1" type="primary">gldD</name>
    <name evidence="1" type="ORF">MACH07_10860</name>
</gene>
<dbReference type="NCBIfam" id="TIGR03512">
    <property type="entry name" value="GldD_lipo"/>
    <property type="match status" value="1"/>
</dbReference>
<evidence type="ECO:0000313" key="1">
    <source>
        <dbReference type="EMBL" id="BDW92254.1"/>
    </source>
</evidence>
<reference evidence="1 2" key="1">
    <citation type="submission" date="2023-01" db="EMBL/GenBank/DDBJ databases">
        <title>Complete genome sequence of Muricauda aquimarina strain IFOP_LL357.</title>
        <authorList>
            <person name="Gajardo G."/>
            <person name="Ueki S."/>
            <person name="Maruyama F."/>
        </authorList>
    </citation>
    <scope>NUCLEOTIDE SEQUENCE [LARGE SCALE GENOMIC DNA]</scope>
    <source>
        <strain evidence="1 2">IFOP_LL357</strain>
    </source>
</reference>
<dbReference type="Pfam" id="PF25593">
    <property type="entry name" value="GldD_lipo"/>
    <property type="match status" value="1"/>
</dbReference>
<dbReference type="Proteomes" id="UP001330184">
    <property type="component" value="Chromosome"/>
</dbReference>
<evidence type="ECO:0000313" key="2">
    <source>
        <dbReference type="Proteomes" id="UP001330184"/>
    </source>
</evidence>
<keyword evidence="1" id="KW-0449">Lipoprotein</keyword>
<dbReference type="PROSITE" id="PS51257">
    <property type="entry name" value="PROKAR_LIPOPROTEIN"/>
    <property type="match status" value="1"/>
</dbReference>
<accession>A0AA48KLL8</accession>
<dbReference type="RefSeq" id="WP_293298659.1">
    <property type="nucleotide sequence ID" value="NZ_AP027268.1"/>
</dbReference>
<keyword evidence="2" id="KW-1185">Reference proteome</keyword>
<name>A0AA48KLL8_9FLAO</name>
<sequence>MKHKILILVMVASLFLSCKDDVLPKPKAMLHLDYPTAQYTITDADCVYTFNKNTLSNIKENKDCSLVLDYPIMNGSIYLTYKPVRGNLDTLLVDAQKLSYEHVVKADNIVEQPFINAEKKVYGMFYEVSGNAASQSQFYVTDSINHFVTGSLYFYAKPNYDSILPAAIYLQNDIRKIMESLEWKN</sequence>
<dbReference type="EMBL" id="AP027268">
    <property type="protein sequence ID" value="BDW92254.1"/>
    <property type="molecule type" value="Genomic_DNA"/>
</dbReference>
<protein>
    <submittedName>
        <fullName evidence="1">Gliding motility lipoprotein GldD</fullName>
    </submittedName>
</protein>
<dbReference type="AlphaFoldDB" id="A0AA48KLL8"/>
<dbReference type="InterPro" id="IPR019850">
    <property type="entry name" value="GldD-like"/>
</dbReference>
<proteinExistence type="predicted"/>